<keyword evidence="4" id="KW-0963">Cytoplasm</keyword>
<comment type="subcellular location">
    <subcellularLocation>
        <location evidence="2">Cytoplasm</location>
    </subcellularLocation>
</comment>
<dbReference type="GeneID" id="105168856"/>
<keyword evidence="9" id="KW-0611">Plant defense</keyword>
<dbReference type="PANTHER" id="PTHR23155:SF1152">
    <property type="entry name" value="AAA+ ATPASE DOMAIN-CONTAINING PROTEIN"/>
    <property type="match status" value="1"/>
</dbReference>
<evidence type="ECO:0000313" key="14">
    <source>
        <dbReference type="Proteomes" id="UP000504604"/>
    </source>
</evidence>
<evidence type="ECO:0000256" key="8">
    <source>
        <dbReference type="ARBA" id="ARBA00022741"/>
    </source>
</evidence>
<dbReference type="PANTHER" id="PTHR23155">
    <property type="entry name" value="DISEASE RESISTANCE PROTEIN RP"/>
    <property type="match status" value="1"/>
</dbReference>
<evidence type="ECO:0000256" key="3">
    <source>
        <dbReference type="ARBA" id="ARBA00008894"/>
    </source>
</evidence>
<evidence type="ECO:0000259" key="13">
    <source>
        <dbReference type="Pfam" id="PF23598"/>
    </source>
</evidence>
<dbReference type="Proteomes" id="UP000504604">
    <property type="component" value="Linkage group LG8"/>
</dbReference>
<evidence type="ECO:0000259" key="12">
    <source>
        <dbReference type="Pfam" id="PF23559"/>
    </source>
</evidence>
<dbReference type="Gene3D" id="3.40.50.300">
    <property type="entry name" value="P-loop containing nucleotide triphosphate hydrolases"/>
    <property type="match status" value="1"/>
</dbReference>
<dbReference type="InterPro" id="IPR036388">
    <property type="entry name" value="WH-like_DNA-bd_sf"/>
</dbReference>
<comment type="similarity">
    <text evidence="3">Belongs to the disease resistance NB-LRR family.</text>
</comment>
<dbReference type="FunFam" id="3.40.50.300:FF:001091">
    <property type="entry name" value="Probable disease resistance protein At1g61300"/>
    <property type="match status" value="1"/>
</dbReference>
<dbReference type="KEGG" id="sind:105168856"/>
<dbReference type="GO" id="GO:0043531">
    <property type="term" value="F:ADP binding"/>
    <property type="evidence" value="ECO:0007669"/>
    <property type="project" value="InterPro"/>
</dbReference>
<keyword evidence="14" id="KW-1185">Reference proteome</keyword>
<dbReference type="InterPro" id="IPR042197">
    <property type="entry name" value="Apaf_helical"/>
</dbReference>
<dbReference type="Pfam" id="PF23598">
    <property type="entry name" value="LRR_14"/>
    <property type="match status" value="1"/>
</dbReference>
<evidence type="ECO:0000256" key="10">
    <source>
        <dbReference type="ARBA" id="ARBA00022840"/>
    </source>
</evidence>
<evidence type="ECO:0000256" key="5">
    <source>
        <dbReference type="ARBA" id="ARBA00022614"/>
    </source>
</evidence>
<keyword evidence="8" id="KW-0547">Nucleotide-binding</keyword>
<keyword evidence="5" id="KW-0433">Leucine-rich repeat</keyword>
<dbReference type="GO" id="GO:0005524">
    <property type="term" value="F:ATP binding"/>
    <property type="evidence" value="ECO:0007669"/>
    <property type="project" value="UniProtKB-KW"/>
</dbReference>
<dbReference type="InterPro" id="IPR027417">
    <property type="entry name" value="P-loop_NTPase"/>
</dbReference>
<evidence type="ECO:0000256" key="7">
    <source>
        <dbReference type="ARBA" id="ARBA00022737"/>
    </source>
</evidence>
<name>A0A6I9TUG5_SESIN</name>
<dbReference type="OrthoDB" id="878334at2759"/>
<feature type="domain" description="Disease resistance protein winged helix" evidence="12">
    <location>
        <begin position="379"/>
        <end position="448"/>
    </location>
</feature>
<dbReference type="SUPFAM" id="SSF52540">
    <property type="entry name" value="P-loop containing nucleoside triphosphate hydrolases"/>
    <property type="match status" value="1"/>
</dbReference>
<dbReference type="InterPro" id="IPR044974">
    <property type="entry name" value="Disease_R_plants"/>
</dbReference>
<dbReference type="GO" id="GO:0051607">
    <property type="term" value="P:defense response to virus"/>
    <property type="evidence" value="ECO:0007669"/>
    <property type="project" value="UniProtKB-ARBA"/>
</dbReference>
<evidence type="ECO:0000256" key="1">
    <source>
        <dbReference type="ARBA" id="ARBA00002074"/>
    </source>
</evidence>
<dbReference type="InParanoid" id="A0A6I9TUG5"/>
<dbReference type="InterPro" id="IPR032675">
    <property type="entry name" value="LRR_dom_sf"/>
</dbReference>
<dbReference type="GO" id="GO:0005737">
    <property type="term" value="C:cytoplasm"/>
    <property type="evidence" value="ECO:0007669"/>
    <property type="project" value="UniProtKB-SubCell"/>
</dbReference>
<dbReference type="Gene3D" id="1.10.8.430">
    <property type="entry name" value="Helical domain of apoptotic protease-activating factors"/>
    <property type="match status" value="1"/>
</dbReference>
<dbReference type="Pfam" id="PF23559">
    <property type="entry name" value="WHD_DRP"/>
    <property type="match status" value="1"/>
</dbReference>
<evidence type="ECO:0000259" key="11">
    <source>
        <dbReference type="Pfam" id="PF00931"/>
    </source>
</evidence>
<accession>A0A6I9TUG5</accession>
<protein>
    <submittedName>
        <fullName evidence="15">Late blight resistance protein homolog R1B-16</fullName>
    </submittedName>
</protein>
<reference evidence="15" key="1">
    <citation type="submission" date="2025-08" db="UniProtKB">
        <authorList>
            <consortium name="RefSeq"/>
        </authorList>
    </citation>
    <scope>IDENTIFICATION</scope>
</reference>
<proteinExistence type="inferred from homology"/>
<dbReference type="AlphaFoldDB" id="A0A6I9TUG5"/>
<dbReference type="Gramene" id="SIN_1022656.t">
    <property type="protein sequence ID" value="SIN_1022656.t.cds1"/>
    <property type="gene ID" value="SIN_1022656"/>
</dbReference>
<evidence type="ECO:0000256" key="2">
    <source>
        <dbReference type="ARBA" id="ARBA00004496"/>
    </source>
</evidence>
<dbReference type="Gene3D" id="1.10.10.10">
    <property type="entry name" value="Winged helix-like DNA-binding domain superfamily/Winged helix DNA-binding domain"/>
    <property type="match status" value="1"/>
</dbReference>
<dbReference type="InterPro" id="IPR058922">
    <property type="entry name" value="WHD_DRP"/>
</dbReference>
<dbReference type="PRINTS" id="PR00364">
    <property type="entry name" value="DISEASERSIST"/>
</dbReference>
<dbReference type="InterPro" id="IPR055414">
    <property type="entry name" value="LRR_R13L4/SHOC2-like"/>
</dbReference>
<keyword evidence="10" id="KW-0067">ATP-binding</keyword>
<keyword evidence="7" id="KW-0677">Repeat</keyword>
<gene>
    <name evidence="15" type="primary">LOC105168856</name>
</gene>
<evidence type="ECO:0000313" key="15">
    <source>
        <dbReference type="RefSeq" id="XP_011087334.1"/>
    </source>
</evidence>
<dbReference type="RefSeq" id="XP_011087334.1">
    <property type="nucleotide sequence ID" value="XM_011089032.2"/>
</dbReference>
<feature type="domain" description="NB-ARC" evidence="11">
    <location>
        <begin position="127"/>
        <end position="292"/>
    </location>
</feature>
<evidence type="ECO:0000256" key="4">
    <source>
        <dbReference type="ARBA" id="ARBA00022490"/>
    </source>
</evidence>
<organism evidence="14 15">
    <name type="scientific">Sesamum indicum</name>
    <name type="common">Oriental sesame</name>
    <name type="synonym">Sesamum orientale</name>
    <dbReference type="NCBI Taxonomy" id="4182"/>
    <lineage>
        <taxon>Eukaryota</taxon>
        <taxon>Viridiplantae</taxon>
        <taxon>Streptophyta</taxon>
        <taxon>Embryophyta</taxon>
        <taxon>Tracheophyta</taxon>
        <taxon>Spermatophyta</taxon>
        <taxon>Magnoliopsida</taxon>
        <taxon>eudicotyledons</taxon>
        <taxon>Gunneridae</taxon>
        <taxon>Pentapetalae</taxon>
        <taxon>asterids</taxon>
        <taxon>lamiids</taxon>
        <taxon>Lamiales</taxon>
        <taxon>Pedaliaceae</taxon>
        <taxon>Sesamum</taxon>
    </lineage>
</organism>
<evidence type="ECO:0000256" key="9">
    <source>
        <dbReference type="ARBA" id="ARBA00022821"/>
    </source>
</evidence>
<comment type="function">
    <text evidence="1">Confers resistance to late blight (Phytophthora infestans) races carrying the avirulence gene Avr1. Resistance proteins guard the plant against pathogens that contain an appropriate avirulence protein via an indirect interaction with this avirulence protein. That triggers a defense system including the hypersensitive response, which restricts the pathogen growth.</text>
</comment>
<dbReference type="Pfam" id="PF00931">
    <property type="entry name" value="NB-ARC"/>
    <property type="match status" value="1"/>
</dbReference>
<keyword evidence="6" id="KW-0381">Hypersensitive response</keyword>
<dbReference type="InterPro" id="IPR002182">
    <property type="entry name" value="NB-ARC"/>
</dbReference>
<dbReference type="FunFam" id="1.10.10.10:FF:000322">
    <property type="entry name" value="Probable disease resistance protein At1g63360"/>
    <property type="match status" value="1"/>
</dbReference>
<dbReference type="SUPFAM" id="SSF52058">
    <property type="entry name" value="L domain-like"/>
    <property type="match status" value="1"/>
</dbReference>
<evidence type="ECO:0000256" key="6">
    <source>
        <dbReference type="ARBA" id="ARBA00022667"/>
    </source>
</evidence>
<dbReference type="GO" id="GO:0009626">
    <property type="term" value="P:plant-type hypersensitive response"/>
    <property type="evidence" value="ECO:0007669"/>
    <property type="project" value="UniProtKB-KW"/>
</dbReference>
<dbReference type="Gene3D" id="3.80.10.10">
    <property type="entry name" value="Ribonuclease Inhibitor"/>
    <property type="match status" value="1"/>
</dbReference>
<feature type="domain" description="Disease resistance R13L4/SHOC-2-like LRR" evidence="13">
    <location>
        <begin position="529"/>
        <end position="801"/>
    </location>
</feature>
<sequence>MAYNLESLVQILEQFLHPEHHQPLWVLDSDKKPQMKTLLQKVYFFKDLFENSSSAVSGYRRRGLESRIRDIAYKAEDVLESHLVDQLLSCGEGESFIFSPPDLEKLIEDFDSANKDMMSSLEESEMQLKYRLTGGGSKLEVIPIVGMGGIGKTTLARNLYKDRLVSVHFDVRAWATISQDYDVGKILLGLLRLVIRRPTYEMLQMGNEELGEHLRTTLMGRRYLIILDDIWNTHSWNDITKFFPDNNNGSRIIITTRNSSLANFIAFRSPHHNMYLLKDDESWNLIHQKVFAPGEICSPGLESIGRKIAHNCRGLPLAISLIGGLLSHAKRRQVFWEQVAEDLSSIGADVGEEILDILSLSYNYLPYHLKPCLLYMGAFPEDSEIHASRLIKLWVAEGFLKPISGRRLEEAAEIYLKALIDRNLIFVRQQSPQGNVKSCGIHDLLRDMCVKIAYKENFLSMKQWNILGAVSWRRVCFHSIQDFDKTLNQMPLARSFLFTSAGRREISSPRISATEVLRVLRIKLLGFPRLLRVLDILEVKFRRFPKEILRLINLRYLALSTSKLPSSISRLWNLQILIVEVIASSCVRLEVTPETLGMAQLRHIKLKGFYVWYDDKYREDFVVQDQLQSLSTIAISQLTDRILRTIPNLEKLGIFCDEKVDHVRDLSRLHKLHSLKCTSVYDGRTHFSNLIFPDSLKKLTLRDCGIRDPDMNRIGKLPNLEILKLQGCQFVSRKWEPDEGEFHRLRFLLMENLNLVNWVADESHFRRLQHLFIQHCSDLEAIPLVIRDIPTLQVIEVHNCRPSVMNSARMIQEEQLENDGL</sequence>